<evidence type="ECO:0000256" key="1">
    <source>
        <dbReference type="SAM" id="MobiDB-lite"/>
    </source>
</evidence>
<evidence type="ECO:0000313" key="3">
    <source>
        <dbReference type="Proteomes" id="UP000807306"/>
    </source>
</evidence>
<dbReference type="AlphaFoldDB" id="A0A9P6EIM0"/>
<name>A0A9P6EIM0_9AGAR</name>
<dbReference type="EMBL" id="MU157845">
    <property type="protein sequence ID" value="KAF9529573.1"/>
    <property type="molecule type" value="Genomic_DNA"/>
</dbReference>
<evidence type="ECO:0000313" key="2">
    <source>
        <dbReference type="EMBL" id="KAF9529573.1"/>
    </source>
</evidence>
<protein>
    <submittedName>
        <fullName evidence="2">Uncharacterized protein</fullName>
    </submittedName>
</protein>
<feature type="compositionally biased region" description="Polar residues" evidence="1">
    <location>
        <begin position="1"/>
        <end position="15"/>
    </location>
</feature>
<feature type="region of interest" description="Disordered" evidence="1">
    <location>
        <begin position="1"/>
        <end position="35"/>
    </location>
</feature>
<comment type="caution">
    <text evidence="2">The sequence shown here is derived from an EMBL/GenBank/DDBJ whole genome shotgun (WGS) entry which is preliminary data.</text>
</comment>
<reference evidence="2" key="1">
    <citation type="submission" date="2020-11" db="EMBL/GenBank/DDBJ databases">
        <authorList>
            <consortium name="DOE Joint Genome Institute"/>
            <person name="Ahrendt S."/>
            <person name="Riley R."/>
            <person name="Andreopoulos W."/>
            <person name="Labutti K."/>
            <person name="Pangilinan J."/>
            <person name="Ruiz-Duenas F.J."/>
            <person name="Barrasa J.M."/>
            <person name="Sanchez-Garcia M."/>
            <person name="Camarero S."/>
            <person name="Miyauchi S."/>
            <person name="Serrano A."/>
            <person name="Linde D."/>
            <person name="Babiker R."/>
            <person name="Drula E."/>
            <person name="Ayuso-Fernandez I."/>
            <person name="Pacheco R."/>
            <person name="Padilla G."/>
            <person name="Ferreira P."/>
            <person name="Barriuso J."/>
            <person name="Kellner H."/>
            <person name="Castanera R."/>
            <person name="Alfaro M."/>
            <person name="Ramirez L."/>
            <person name="Pisabarro A.G."/>
            <person name="Kuo A."/>
            <person name="Tritt A."/>
            <person name="Lipzen A."/>
            <person name="He G."/>
            <person name="Yan M."/>
            <person name="Ng V."/>
            <person name="Cullen D."/>
            <person name="Martin F."/>
            <person name="Rosso M.-N."/>
            <person name="Henrissat B."/>
            <person name="Hibbett D."/>
            <person name="Martinez A.T."/>
            <person name="Grigoriev I.V."/>
        </authorList>
    </citation>
    <scope>NUCLEOTIDE SEQUENCE</scope>
    <source>
        <strain evidence="2">CBS 506.95</strain>
    </source>
</reference>
<sequence length="184" mass="20698">MNNFDSTETSQSESVQAVGINTPRQQRSLPERRPNYGAAYLVQDPENELSEEGVKLDSYIYGNDNNRDEQVNFFLCEEPEKISEDSKVVSSPGMESSAISKDGDGRLPTFFLSMEGTRLLKYPPQVANVLVVPQPDAGVDKPDNNGLKTPKAPHLALRKLEPKDEDDSFMRLEIWRDRGEQYGM</sequence>
<dbReference type="Proteomes" id="UP000807306">
    <property type="component" value="Unassembled WGS sequence"/>
</dbReference>
<gene>
    <name evidence="2" type="ORF">CPB83DRAFT_926356</name>
</gene>
<accession>A0A9P6EIM0</accession>
<keyword evidence="3" id="KW-1185">Reference proteome</keyword>
<proteinExistence type="predicted"/>
<organism evidence="2 3">
    <name type="scientific">Crepidotus variabilis</name>
    <dbReference type="NCBI Taxonomy" id="179855"/>
    <lineage>
        <taxon>Eukaryota</taxon>
        <taxon>Fungi</taxon>
        <taxon>Dikarya</taxon>
        <taxon>Basidiomycota</taxon>
        <taxon>Agaricomycotina</taxon>
        <taxon>Agaricomycetes</taxon>
        <taxon>Agaricomycetidae</taxon>
        <taxon>Agaricales</taxon>
        <taxon>Agaricineae</taxon>
        <taxon>Crepidotaceae</taxon>
        <taxon>Crepidotus</taxon>
    </lineage>
</organism>